<comment type="subcellular location">
    <subcellularLocation>
        <location evidence="1 12">Endoplasmic reticulum membrane</location>
        <topology evidence="1 12">Multi-pass membrane protein</topology>
    </subcellularLocation>
</comment>
<sequence length="484" mass="52407">MWETLGAAALGAGLGVPVWLAPYTKVEESFTLQAVHDILAYGVAHGVRSYDHVQFPGAVPRSFLGPLLVAAPCAPLVALARLVGLDASDDVQLLVRMVLAFATWASLVAFAHAVLRPSGARSFFYMVCATQFHLVFWSTRTTPNSVAFPLVTTALAGVLGTRPRARIAGLAALAFLACTLRLEVLGLAAPAYLWAWTSGRLSLPRCIALGAASCAAGAAASVCIDSYFWHSVDRERLPGLGTYVWPEVHALLFNVVEGHSAEWGVAPWYAYFAKELPRLLAPTLPLLVAGLAARPAQGMRRMPLVFLAVFHTCLLSALAHKEWRFLMYTLPLWNALSAALHAAHERIHTPDVHLHVDTLAAMTGVSLFQCTHLPRPHASLVPTRAPVWQYNKTEGLGADAPWCNFTHLLTESAGCRVAGDASFFTPLGAPIDGLARVRRKPVCTYAQDLLGIHRARSFPAAWRAMLPIEIDTVPMLYVCERTGC</sequence>
<proteinExistence type="inferred from homology"/>
<reference evidence="13 14" key="1">
    <citation type="journal article" date="2020" name="Elife">
        <title>Loss of centromere function drives karyotype evolution in closely related Malassezia species.</title>
        <authorList>
            <person name="Sankaranarayanan S.R."/>
            <person name="Ianiri G."/>
            <person name="Coelho M.A."/>
            <person name="Reza M.H."/>
            <person name="Thimmappa B.C."/>
            <person name="Ganguly P."/>
            <person name="Vadnala R.N."/>
            <person name="Sun S."/>
            <person name="Siddharthan R."/>
            <person name="Tellgren-Roth C."/>
            <person name="Dawson T.L."/>
            <person name="Heitman J."/>
            <person name="Sanyal K."/>
        </authorList>
    </citation>
    <scope>NUCLEOTIDE SEQUENCE [LARGE SCALE GENOMIC DNA]</scope>
    <source>
        <strain evidence="13">CBS14141</strain>
    </source>
</reference>
<keyword evidence="8 12" id="KW-1133">Transmembrane helix</keyword>
<dbReference type="GO" id="GO:0052917">
    <property type="term" value="F:dol-P-Man:Man(7)GlcNAc(2)-PP-Dol alpha-1,6-mannosyltransferase activity"/>
    <property type="evidence" value="ECO:0007669"/>
    <property type="project" value="UniProtKB-EC"/>
</dbReference>
<evidence type="ECO:0000256" key="5">
    <source>
        <dbReference type="ARBA" id="ARBA00022679"/>
    </source>
</evidence>
<accession>A0ABY8ELU8</accession>
<comment type="similarity">
    <text evidence="3 12">Belongs to the glycosyltransferase 22 family.</text>
</comment>
<dbReference type="PANTHER" id="PTHR22760:SF1">
    <property type="entry name" value="DOL-P-MAN:MAN(7)GLCNAC(2)-PP-DOL ALPHA-1,6-MANNOSYLTRANSFERASE"/>
    <property type="match status" value="1"/>
</dbReference>
<feature type="transmembrane region" description="Helical" evidence="12">
    <location>
        <begin position="145"/>
        <end position="161"/>
    </location>
</feature>
<feature type="transmembrane region" description="Helical" evidence="12">
    <location>
        <begin position="173"/>
        <end position="195"/>
    </location>
</feature>
<dbReference type="EC" id="2.4.1.-" evidence="12"/>
<comment type="catalytic activity">
    <reaction evidence="11">
        <text>an alpha-D-Man-(1-&gt;2)-alpha-D-Man-(1-&gt;2)-alpha-D-Man-(1-&gt;3)-[alpha-D-Man-(1-&gt;2)-alpha-D-Man-(1-&gt;3)-alpha-D-Man-(1-&gt;6)]-beta-D-Man-(1-&gt;4)-beta-D-GlcNAc-(1-&gt;4)-alpha-D-GlcNAc-diphospho-di-trans,poly-cis-dolichol + a di-trans,poly-cis-dolichyl beta-D-mannosyl phosphate = an alpha-D-Man-(1-&gt;2)-alpha-D-Man-(1-&gt;2)-alpha-D-Man-(1-&gt;3)-[alpha-D-Man-(1-&gt;2)-alpha-D-Man-(1-&gt;3)-[alpha-D-Man-(1-&gt;6)]-alpha-D-Man-(1-&gt;6)]-beta-D-Man-(1-&gt;4)-beta-D-GlcNAc-(1-&gt;4)-alpha-D-GlcNAc-diphospho-di-trans,poly-cis-dolichol + a di-trans,poly-cis-dolichyl phosphate + H(+)</text>
        <dbReference type="Rhea" id="RHEA:29535"/>
        <dbReference type="Rhea" id="RHEA-COMP:19498"/>
        <dbReference type="Rhea" id="RHEA-COMP:19501"/>
        <dbReference type="Rhea" id="RHEA-COMP:19518"/>
        <dbReference type="Rhea" id="RHEA-COMP:19519"/>
        <dbReference type="ChEBI" id="CHEBI:15378"/>
        <dbReference type="ChEBI" id="CHEBI:57683"/>
        <dbReference type="ChEBI" id="CHEBI:58211"/>
        <dbReference type="ChEBI" id="CHEBI:132517"/>
        <dbReference type="ChEBI" id="CHEBI:132519"/>
        <dbReference type="EC" id="2.4.1.260"/>
    </reaction>
    <physiologicalReaction direction="left-to-right" evidence="11">
        <dbReference type="Rhea" id="RHEA:29536"/>
    </physiologicalReaction>
</comment>
<keyword evidence="9 12" id="KW-0472">Membrane</keyword>
<dbReference type="Proteomes" id="UP000818624">
    <property type="component" value="Chromosome 1"/>
</dbReference>
<gene>
    <name evidence="13" type="primary">ECM39</name>
    <name evidence="13" type="ORF">GLX27_000406</name>
</gene>
<evidence type="ECO:0000256" key="3">
    <source>
        <dbReference type="ARBA" id="ARBA00007063"/>
    </source>
</evidence>
<evidence type="ECO:0000313" key="14">
    <source>
        <dbReference type="Proteomes" id="UP000818624"/>
    </source>
</evidence>
<keyword evidence="4 12" id="KW-0328">Glycosyltransferase</keyword>
<keyword evidence="14" id="KW-1185">Reference proteome</keyword>
<feature type="transmembrane region" description="Helical" evidence="12">
    <location>
        <begin position="302"/>
        <end position="319"/>
    </location>
</feature>
<protein>
    <recommendedName>
        <fullName evidence="12">Mannosyltransferase</fullName>
        <ecNumber evidence="12">2.4.1.-</ecNumber>
    </recommendedName>
</protein>
<keyword evidence="6 12" id="KW-0812">Transmembrane</keyword>
<dbReference type="PANTHER" id="PTHR22760">
    <property type="entry name" value="GLYCOSYLTRANSFERASE"/>
    <property type="match status" value="1"/>
</dbReference>
<keyword evidence="7 12" id="KW-0256">Endoplasmic reticulum</keyword>
<dbReference type="EMBL" id="CP046234">
    <property type="protein sequence ID" value="WFD45782.1"/>
    <property type="molecule type" value="Genomic_DNA"/>
</dbReference>
<feature type="transmembrane region" description="Helical" evidence="12">
    <location>
        <begin position="207"/>
        <end position="228"/>
    </location>
</feature>
<evidence type="ECO:0000256" key="9">
    <source>
        <dbReference type="ARBA" id="ARBA00023136"/>
    </source>
</evidence>
<evidence type="ECO:0000256" key="6">
    <source>
        <dbReference type="ARBA" id="ARBA00022692"/>
    </source>
</evidence>
<evidence type="ECO:0000256" key="12">
    <source>
        <dbReference type="RuleBase" id="RU363075"/>
    </source>
</evidence>
<comment type="function">
    <text evidence="10">Mannosyltransferase that operates in the biosynthetic pathway of dolichol-linked oligosaccharides, the glycan precursors employed in protein asparagine (N)-glycosylation. The assembly of dolichol-linked oligosaccharides begins on the cytosolic side of the endoplasmic reticulum membrane and finishes in its lumen. The sequential addition of sugars to dolichol pyrophosphate produces dolichol-linked oligosaccharides containing fourteen sugars, including two GlcNAcs, nine mannoses and three glucoses. Once assembled, the oligosaccharide is transferred from the lipid to nascent proteins by oligosaccharyltransferases. In the lumen of the endoplasmic reticulum, adds the eighth mannose residue in an alpha-1,6 linkage onto Man(7)GlcNAc(2)-PP-dolichol to produce Man(8)GlcNAc(2)-PP-dolichol.</text>
</comment>
<dbReference type="Pfam" id="PF03901">
    <property type="entry name" value="Glyco_transf_22"/>
    <property type="match status" value="1"/>
</dbReference>
<evidence type="ECO:0000256" key="1">
    <source>
        <dbReference type="ARBA" id="ARBA00004477"/>
    </source>
</evidence>
<feature type="transmembrane region" description="Helical" evidence="12">
    <location>
        <begin position="62"/>
        <end position="82"/>
    </location>
</feature>
<keyword evidence="5 13" id="KW-0808">Transferase</keyword>
<evidence type="ECO:0000256" key="4">
    <source>
        <dbReference type="ARBA" id="ARBA00022676"/>
    </source>
</evidence>
<dbReference type="InterPro" id="IPR005599">
    <property type="entry name" value="GPI_mannosylTrfase"/>
</dbReference>
<name>A0ABY8ELU8_MALFU</name>
<evidence type="ECO:0000256" key="11">
    <source>
        <dbReference type="ARBA" id="ARBA00048899"/>
    </source>
</evidence>
<evidence type="ECO:0000256" key="8">
    <source>
        <dbReference type="ARBA" id="ARBA00022989"/>
    </source>
</evidence>
<organism evidence="13 14">
    <name type="scientific">Malassezia furfur</name>
    <name type="common">Pityriasis versicolor infection agent</name>
    <name type="synonym">Pityrosporum furfur</name>
    <dbReference type="NCBI Taxonomy" id="55194"/>
    <lineage>
        <taxon>Eukaryota</taxon>
        <taxon>Fungi</taxon>
        <taxon>Dikarya</taxon>
        <taxon>Basidiomycota</taxon>
        <taxon>Ustilaginomycotina</taxon>
        <taxon>Malasseziomycetes</taxon>
        <taxon>Malasseziales</taxon>
        <taxon>Malasseziaceae</taxon>
        <taxon>Malassezia</taxon>
    </lineage>
</organism>
<evidence type="ECO:0000256" key="7">
    <source>
        <dbReference type="ARBA" id="ARBA00022824"/>
    </source>
</evidence>
<evidence type="ECO:0000256" key="2">
    <source>
        <dbReference type="ARBA" id="ARBA00004922"/>
    </source>
</evidence>
<evidence type="ECO:0000256" key="10">
    <source>
        <dbReference type="ARBA" id="ARBA00044721"/>
    </source>
</evidence>
<evidence type="ECO:0000313" key="13">
    <source>
        <dbReference type="EMBL" id="WFD45782.1"/>
    </source>
</evidence>
<comment type="pathway">
    <text evidence="2">Protein modification; protein glycosylation.</text>
</comment>
<feature type="transmembrane region" description="Helical" evidence="12">
    <location>
        <begin position="94"/>
        <end position="115"/>
    </location>
</feature>